<organism evidence="1 2">
    <name type="scientific">Posidoniimonas polymericola</name>
    <dbReference type="NCBI Taxonomy" id="2528002"/>
    <lineage>
        <taxon>Bacteria</taxon>
        <taxon>Pseudomonadati</taxon>
        <taxon>Planctomycetota</taxon>
        <taxon>Planctomycetia</taxon>
        <taxon>Pirellulales</taxon>
        <taxon>Lacipirellulaceae</taxon>
        <taxon>Posidoniimonas</taxon>
    </lineage>
</organism>
<name>A0A5C5ZEW3_9BACT</name>
<accession>A0A5C5ZEW3</accession>
<dbReference type="Proteomes" id="UP000318478">
    <property type="component" value="Unassembled WGS sequence"/>
</dbReference>
<comment type="caution">
    <text evidence="1">The sequence shown here is derived from an EMBL/GenBank/DDBJ whole genome shotgun (WGS) entry which is preliminary data.</text>
</comment>
<dbReference type="RefSeq" id="WP_146584193.1">
    <property type="nucleotide sequence ID" value="NZ_SJPO01000001.1"/>
</dbReference>
<reference evidence="1 2" key="1">
    <citation type="submission" date="2019-02" db="EMBL/GenBank/DDBJ databases">
        <title>Deep-cultivation of Planctomycetes and their phenomic and genomic characterization uncovers novel biology.</title>
        <authorList>
            <person name="Wiegand S."/>
            <person name="Jogler M."/>
            <person name="Boedeker C."/>
            <person name="Pinto D."/>
            <person name="Vollmers J."/>
            <person name="Rivas-Marin E."/>
            <person name="Kohn T."/>
            <person name="Peeters S.H."/>
            <person name="Heuer A."/>
            <person name="Rast P."/>
            <person name="Oberbeckmann S."/>
            <person name="Bunk B."/>
            <person name="Jeske O."/>
            <person name="Meyerdierks A."/>
            <person name="Storesund J.E."/>
            <person name="Kallscheuer N."/>
            <person name="Luecker S."/>
            <person name="Lage O.M."/>
            <person name="Pohl T."/>
            <person name="Merkel B.J."/>
            <person name="Hornburger P."/>
            <person name="Mueller R.-W."/>
            <person name="Bruemmer F."/>
            <person name="Labrenz M."/>
            <person name="Spormann A.M."/>
            <person name="Op Den Camp H."/>
            <person name="Overmann J."/>
            <person name="Amann R."/>
            <person name="Jetten M.S.M."/>
            <person name="Mascher T."/>
            <person name="Medema M.H."/>
            <person name="Devos D.P."/>
            <person name="Kaster A.-K."/>
            <person name="Ovreas L."/>
            <person name="Rohde M."/>
            <person name="Galperin M.Y."/>
            <person name="Jogler C."/>
        </authorList>
    </citation>
    <scope>NUCLEOTIDE SEQUENCE [LARGE SCALE GENOMIC DNA]</scope>
    <source>
        <strain evidence="1 2">Pla123a</strain>
    </source>
</reference>
<evidence type="ECO:0000313" key="2">
    <source>
        <dbReference type="Proteomes" id="UP000318478"/>
    </source>
</evidence>
<dbReference type="EMBL" id="SJPO01000001">
    <property type="protein sequence ID" value="TWT85979.1"/>
    <property type="molecule type" value="Genomic_DNA"/>
</dbReference>
<evidence type="ECO:0000313" key="1">
    <source>
        <dbReference type="EMBL" id="TWT85979.1"/>
    </source>
</evidence>
<proteinExistence type="predicted"/>
<dbReference type="AlphaFoldDB" id="A0A5C5ZEW3"/>
<keyword evidence="2" id="KW-1185">Reference proteome</keyword>
<sequence length="84" mass="9688">MPVLLVAVLLFYLGSYLVLTLQGEYQPTAVGLNGPKVVNWTPRGFFSANDMEWNLPLLTVYAPLFYADNRWWHSEDWAPELHAY</sequence>
<protein>
    <submittedName>
        <fullName evidence="1">Uncharacterized protein</fullName>
    </submittedName>
</protein>
<gene>
    <name evidence="1" type="ORF">Pla123a_07870</name>
</gene>